<dbReference type="AlphaFoldDB" id="A0AAX4K3U5"/>
<evidence type="ECO:0000313" key="4">
    <source>
        <dbReference type="Proteomes" id="UP001355207"/>
    </source>
</evidence>
<keyword evidence="1" id="KW-0472">Membrane</keyword>
<dbReference type="InterPro" id="IPR006598">
    <property type="entry name" value="CAP10"/>
</dbReference>
<feature type="transmembrane region" description="Helical" evidence="1">
    <location>
        <begin position="108"/>
        <end position="127"/>
    </location>
</feature>
<feature type="domain" description="Glycosyl transferase CAP10" evidence="2">
    <location>
        <begin position="418"/>
        <end position="723"/>
    </location>
</feature>
<reference evidence="3 4" key="1">
    <citation type="submission" date="2024-01" db="EMBL/GenBank/DDBJ databases">
        <title>Comparative genomics of Cryptococcus and Kwoniella reveals pathogenesis evolution and contrasting modes of karyotype evolution via chromosome fusion or intercentromeric recombination.</title>
        <authorList>
            <person name="Coelho M.A."/>
            <person name="David-Palma M."/>
            <person name="Shea T."/>
            <person name="Bowers K."/>
            <person name="McGinley-Smith S."/>
            <person name="Mohammad A.W."/>
            <person name="Gnirke A."/>
            <person name="Yurkov A.M."/>
            <person name="Nowrousian M."/>
            <person name="Sun S."/>
            <person name="Cuomo C.A."/>
            <person name="Heitman J."/>
        </authorList>
    </citation>
    <scope>NUCLEOTIDE SEQUENCE [LARGE SCALE GENOMIC DNA]</scope>
    <source>
        <strain evidence="3 4">CBS 6074</strain>
    </source>
</reference>
<evidence type="ECO:0000313" key="3">
    <source>
        <dbReference type="EMBL" id="WWC92054.1"/>
    </source>
</evidence>
<dbReference type="InterPro" id="IPR051091">
    <property type="entry name" value="O-Glucosyltr/Glycosyltrsf_90"/>
</dbReference>
<gene>
    <name evidence="3" type="ORF">L201_007008</name>
</gene>
<dbReference type="PANTHER" id="PTHR12203">
    <property type="entry name" value="KDEL LYS-ASP-GLU-LEU CONTAINING - RELATED"/>
    <property type="match status" value="1"/>
</dbReference>
<keyword evidence="1" id="KW-0812">Transmembrane</keyword>
<protein>
    <recommendedName>
        <fullName evidence="2">Glycosyl transferase CAP10 domain-containing protein</fullName>
    </recommendedName>
</protein>
<proteinExistence type="predicted"/>
<dbReference type="Proteomes" id="UP001355207">
    <property type="component" value="Chromosome 10"/>
</dbReference>
<dbReference type="GeneID" id="91097677"/>
<accession>A0AAX4K3U5</accession>
<organism evidence="3 4">
    <name type="scientific">Kwoniella dendrophila CBS 6074</name>
    <dbReference type="NCBI Taxonomy" id="1295534"/>
    <lineage>
        <taxon>Eukaryota</taxon>
        <taxon>Fungi</taxon>
        <taxon>Dikarya</taxon>
        <taxon>Basidiomycota</taxon>
        <taxon>Agaricomycotina</taxon>
        <taxon>Tremellomycetes</taxon>
        <taxon>Tremellales</taxon>
        <taxon>Cryptococcaceae</taxon>
        <taxon>Kwoniella</taxon>
    </lineage>
</organism>
<dbReference type="RefSeq" id="XP_066078816.1">
    <property type="nucleotide sequence ID" value="XM_066222719.1"/>
</dbReference>
<name>A0AAX4K3U5_9TREE</name>
<evidence type="ECO:0000256" key="1">
    <source>
        <dbReference type="SAM" id="Phobius"/>
    </source>
</evidence>
<sequence length="740" mass="85777">MSLRAHTYISPSISPKTFSQPWHAQPVSPTLADQKHHSQLHSYKRDPTKAAAAIRLAGLQQVWGKAEQRRRSEEELEDGEISSKYRRRRWSFLKGLVGISVGSSSRRWVVYVIGIMFIYITFLRPMLSKEDQVASYNESFGQNSSSSSKSLSSKRISTIRSAVPRAPLPPALLAKRSVEHKIENGLLKVNPKSTVHPIHQLIRDAREEWDNKVARQSKTLAQAVREYQKRYKRKPPKGFDKWWAYVVENGIPLPDEYDQIERDLLPFRALSPRDLNNRIEAASQLADTFTMRVKRGSVRTNVFYSENIHGADERLDQQAELLSPIAQWLPDMEIVWSVHDTPRNIIGYDYRRELVEHVEEEEWFDADDEIDLTLSDWSAACPPRSPLRNFNHLSGNPTWIPNTKLSNKKFISSHSKSMDLCQHPEIITIHGSLAGKIPKVSELIPIFTLSKTNLHSDILGVPVEQWTDDVGINIPFEEKKENKLLWRGSNTGTTFSQEIPWRTSHRTRLIYLTNYFDNQLESDEQGDGDEQVNENLNINYIPPPKSMRNSKIELEKIMKKANLGRWNERSMDLGFTGTPIQCDVDDGTCDDLMEEFSWADQMTHEEALNYKYVIDIDGNAWSARFKRLLTSGSLIFKSTIMPEWWTDRIQPWVHYVPIQLDYSDLYDIMAFFQGLPSTPGESALARDIANSGRIWSDTHWRKEDMIAYMFRLYLEWGRLVADNRRKMDFQYYQSMEMTRE</sequence>
<dbReference type="Pfam" id="PF05686">
    <property type="entry name" value="Glyco_transf_90"/>
    <property type="match status" value="1"/>
</dbReference>
<dbReference type="SMART" id="SM00672">
    <property type="entry name" value="CAP10"/>
    <property type="match status" value="1"/>
</dbReference>
<evidence type="ECO:0000259" key="2">
    <source>
        <dbReference type="SMART" id="SM00672"/>
    </source>
</evidence>
<keyword evidence="4" id="KW-1185">Reference proteome</keyword>
<dbReference type="PANTHER" id="PTHR12203:SF118">
    <property type="entry name" value="BETA-1,2-XYLOSYLTRANSFERASE 1"/>
    <property type="match status" value="1"/>
</dbReference>
<keyword evidence="1" id="KW-1133">Transmembrane helix</keyword>
<dbReference type="EMBL" id="CP144107">
    <property type="protein sequence ID" value="WWC92054.1"/>
    <property type="molecule type" value="Genomic_DNA"/>
</dbReference>